<dbReference type="InterPro" id="IPR040441">
    <property type="entry name" value="CFA20/CFAP20DC"/>
</dbReference>
<feature type="domain" description="CFA20" evidence="2">
    <location>
        <begin position="7"/>
        <end position="126"/>
    </location>
</feature>
<organism evidence="3">
    <name type="scientific">Percolomonas cosmopolitus</name>
    <dbReference type="NCBI Taxonomy" id="63605"/>
    <lineage>
        <taxon>Eukaryota</taxon>
        <taxon>Discoba</taxon>
        <taxon>Heterolobosea</taxon>
        <taxon>Tetramitia</taxon>
        <taxon>Eutetramitia</taxon>
        <taxon>Percolomonadidae</taxon>
        <taxon>Percolomonas</taxon>
    </lineage>
</organism>
<gene>
    <name evidence="3" type="ORF">PCOS0759_LOCUS8815</name>
</gene>
<evidence type="ECO:0000259" key="2">
    <source>
        <dbReference type="Pfam" id="PF05018"/>
    </source>
</evidence>
<feature type="compositionally biased region" description="Polar residues" evidence="1">
    <location>
        <begin position="586"/>
        <end position="596"/>
    </location>
</feature>
<evidence type="ECO:0000313" key="3">
    <source>
        <dbReference type="EMBL" id="CAD9085561.1"/>
    </source>
</evidence>
<feature type="compositionally biased region" description="Low complexity" evidence="1">
    <location>
        <begin position="442"/>
        <end position="481"/>
    </location>
</feature>
<sequence>MSPNSTTEIFSPQGSNPIKKSSLSQHQIQRVYSKHAKSFVISIQNRNSKLVLPQDKSTAGTATSKLQILERYLVIQCNPHNATSHHIELTILTHQKHRKRLIFSSSFSKFKSEIFHAQMPLRLSEMEMSVIQQQQQHPSVTAGSNSEWLNVCFDMFDIFQFAFNQSDGGIQDAYHYLEEILIGPKCEVRKIFSMQQNPQDEVFIPKKYNFVGGVNSRTILIDSRVYDTDSDADSGAQGSRHHEENERRKSTGRSPHTGRQSSSSARPKSNERRLSSYAFGSSFAKEQPQEQIQQQQQPEKVTPKTARGGRQSAMGIKPLSGSSVAPPKRRAVSSNAYVPKSKRAVSEKKSPAENVITASNIAERPHMVKRANSVQHSTTTQNTRYGSGVPSERAPEPSPRSHSVSAVRGNRTYDASQYQDNEGKRRHGTLAAARAKYASQNSGLVSSPRSNNSSTHSSGMRPSNRRSTTNRSSDSSSSPSDRLFEALQILEHDDQSLIKHRNRSIEDQRLSYHSPAMSPASPRGAVDSRNVLRSGSQLGYDEGDIPEMRSPIPSRSPKPPKGDLDDEDSFNSSDEEEQDGRGMEHTSPQGMFSPQMTPDARHSHSPSRYQTSPDGDFEDSSRTLFDEENEENDDSVLREGNSREDEDVPVVQPQRSASPTPDQDSDDDQASSDTDEEFPIHHSGETQDADRTSRKSMKQNSHGNDQENKENMQEVSLLFDPLFQCYYDPKSNKYFLAKE</sequence>
<name>A0A7S1KVW4_9EUKA</name>
<protein>
    <recommendedName>
        <fullName evidence="2">CFA20 domain-containing protein</fullName>
    </recommendedName>
</protein>
<dbReference type="InterPro" id="IPR007714">
    <property type="entry name" value="CFA20_dom"/>
</dbReference>
<feature type="compositionally biased region" description="Acidic residues" evidence="1">
    <location>
        <begin position="663"/>
        <end position="677"/>
    </location>
</feature>
<evidence type="ECO:0000256" key="1">
    <source>
        <dbReference type="SAM" id="MobiDB-lite"/>
    </source>
</evidence>
<accession>A0A7S1KVW4</accession>
<dbReference type="EMBL" id="HBGD01010722">
    <property type="protein sequence ID" value="CAD9085561.1"/>
    <property type="molecule type" value="Transcribed_RNA"/>
</dbReference>
<feature type="compositionally biased region" description="Polar residues" evidence="1">
    <location>
        <begin position="372"/>
        <end position="385"/>
    </location>
</feature>
<dbReference type="AlphaFoldDB" id="A0A7S1KVW4"/>
<dbReference type="Pfam" id="PF05018">
    <property type="entry name" value="CFA20_dom"/>
    <property type="match status" value="1"/>
</dbReference>
<feature type="compositionally biased region" description="Basic and acidic residues" evidence="1">
    <location>
        <begin position="490"/>
        <end position="510"/>
    </location>
</feature>
<feature type="region of interest" description="Disordered" evidence="1">
    <location>
        <begin position="1"/>
        <end position="24"/>
    </location>
</feature>
<feature type="compositionally biased region" description="Polar residues" evidence="1">
    <location>
        <begin position="252"/>
        <end position="267"/>
    </location>
</feature>
<reference evidence="3" key="1">
    <citation type="submission" date="2021-01" db="EMBL/GenBank/DDBJ databases">
        <authorList>
            <person name="Corre E."/>
            <person name="Pelletier E."/>
            <person name="Niang G."/>
            <person name="Scheremetjew M."/>
            <person name="Finn R."/>
            <person name="Kale V."/>
            <person name="Holt S."/>
            <person name="Cochrane G."/>
            <person name="Meng A."/>
            <person name="Brown T."/>
            <person name="Cohen L."/>
        </authorList>
    </citation>
    <scope>NUCLEOTIDE SEQUENCE</scope>
    <source>
        <strain evidence="3">WS</strain>
    </source>
</reference>
<feature type="compositionally biased region" description="Basic and acidic residues" evidence="1">
    <location>
        <begin position="240"/>
        <end position="249"/>
    </location>
</feature>
<feature type="region of interest" description="Disordered" evidence="1">
    <location>
        <begin position="228"/>
        <end position="713"/>
    </location>
</feature>
<feature type="compositionally biased region" description="Basic and acidic residues" evidence="1">
    <location>
        <begin position="678"/>
        <end position="693"/>
    </location>
</feature>
<feature type="compositionally biased region" description="Low complexity" evidence="1">
    <location>
        <begin position="289"/>
        <end position="299"/>
    </location>
</feature>
<feature type="compositionally biased region" description="Acidic residues" evidence="1">
    <location>
        <begin position="564"/>
        <end position="578"/>
    </location>
</feature>
<dbReference type="PANTHER" id="PTHR12458">
    <property type="entry name" value="ORF PROTEIN"/>
    <property type="match status" value="1"/>
</dbReference>
<proteinExistence type="predicted"/>